<protein>
    <submittedName>
        <fullName evidence="1">Uncharacterized protein</fullName>
    </submittedName>
</protein>
<evidence type="ECO:0000313" key="2">
    <source>
        <dbReference type="Proteomes" id="UP001054837"/>
    </source>
</evidence>
<accession>A0AAV4X900</accession>
<dbReference type="AlphaFoldDB" id="A0AAV4X900"/>
<name>A0AAV4X900_9ARAC</name>
<gene>
    <name evidence="1" type="ORF">CDAR_215541</name>
</gene>
<reference evidence="1 2" key="1">
    <citation type="submission" date="2021-06" db="EMBL/GenBank/DDBJ databases">
        <title>Caerostris darwini draft genome.</title>
        <authorList>
            <person name="Kono N."/>
            <person name="Arakawa K."/>
        </authorList>
    </citation>
    <scope>NUCLEOTIDE SEQUENCE [LARGE SCALE GENOMIC DNA]</scope>
</reference>
<organism evidence="1 2">
    <name type="scientific">Caerostris darwini</name>
    <dbReference type="NCBI Taxonomy" id="1538125"/>
    <lineage>
        <taxon>Eukaryota</taxon>
        <taxon>Metazoa</taxon>
        <taxon>Ecdysozoa</taxon>
        <taxon>Arthropoda</taxon>
        <taxon>Chelicerata</taxon>
        <taxon>Arachnida</taxon>
        <taxon>Araneae</taxon>
        <taxon>Araneomorphae</taxon>
        <taxon>Entelegynae</taxon>
        <taxon>Araneoidea</taxon>
        <taxon>Araneidae</taxon>
        <taxon>Caerostris</taxon>
    </lineage>
</organism>
<keyword evidence="2" id="KW-1185">Reference proteome</keyword>
<comment type="caution">
    <text evidence="1">The sequence shown here is derived from an EMBL/GenBank/DDBJ whole genome shotgun (WGS) entry which is preliminary data.</text>
</comment>
<proteinExistence type="predicted"/>
<sequence length="122" mass="13630">MLITPQNARKHNSATQGIFTLSSEEFRLVDSIMLITPQNARKHNSATQGIFTLSSEEFRLVDFNNADNASKCSIAIISGLRFAIISGLNGGGHYQWLEWFSQPQIRQYHVLSLSLSSVFSIL</sequence>
<dbReference type="Proteomes" id="UP001054837">
    <property type="component" value="Unassembled WGS sequence"/>
</dbReference>
<evidence type="ECO:0000313" key="1">
    <source>
        <dbReference type="EMBL" id="GIY91074.1"/>
    </source>
</evidence>
<dbReference type="EMBL" id="BPLQ01015727">
    <property type="protein sequence ID" value="GIY91074.1"/>
    <property type="molecule type" value="Genomic_DNA"/>
</dbReference>